<evidence type="ECO:0000313" key="9">
    <source>
        <dbReference type="EnsemblMetazoa" id="CapteP168488"/>
    </source>
</evidence>
<dbReference type="EMBL" id="KB300141">
    <property type="protein sequence ID" value="ELU07117.1"/>
    <property type="molecule type" value="Genomic_DNA"/>
</dbReference>
<dbReference type="OrthoDB" id="10255185at2759"/>
<reference evidence="9" key="3">
    <citation type="submission" date="2015-06" db="UniProtKB">
        <authorList>
            <consortium name="EnsemblMetazoa"/>
        </authorList>
    </citation>
    <scope>IDENTIFICATION</scope>
</reference>
<reference evidence="10" key="1">
    <citation type="submission" date="2012-12" db="EMBL/GenBank/DDBJ databases">
        <authorList>
            <person name="Hellsten U."/>
            <person name="Grimwood J."/>
            <person name="Chapman J.A."/>
            <person name="Shapiro H."/>
            <person name="Aerts A."/>
            <person name="Otillar R.P."/>
            <person name="Terry A.Y."/>
            <person name="Boore J.L."/>
            <person name="Simakov O."/>
            <person name="Marletaz F."/>
            <person name="Cho S.-J."/>
            <person name="Edsinger-Gonzales E."/>
            <person name="Havlak P."/>
            <person name="Kuo D.-H."/>
            <person name="Larsson T."/>
            <person name="Lv J."/>
            <person name="Arendt D."/>
            <person name="Savage R."/>
            <person name="Osoegawa K."/>
            <person name="de Jong P."/>
            <person name="Lindberg D.R."/>
            <person name="Seaver E.C."/>
            <person name="Weisblat D.A."/>
            <person name="Putnam N.H."/>
            <person name="Grigoriev I.V."/>
            <person name="Rokhsar D.S."/>
        </authorList>
    </citation>
    <scope>NUCLEOTIDE SEQUENCE</scope>
    <source>
        <strain evidence="10">I ESC-2004</strain>
    </source>
</reference>
<keyword evidence="3 5" id="KW-0863">Zinc-finger</keyword>
<dbReference type="AlphaFoldDB" id="R7UT82"/>
<evidence type="ECO:0000256" key="2">
    <source>
        <dbReference type="ARBA" id="ARBA00022737"/>
    </source>
</evidence>
<feature type="domain" description="C2HC/C3H-type" evidence="7">
    <location>
        <begin position="119"/>
        <end position="148"/>
    </location>
</feature>
<dbReference type="EMBL" id="AMQN01007173">
    <property type="status" value="NOT_ANNOTATED_CDS"/>
    <property type="molecule type" value="Genomic_DNA"/>
</dbReference>
<evidence type="ECO:0000256" key="6">
    <source>
        <dbReference type="SAM" id="MobiDB-lite"/>
    </source>
</evidence>
<name>R7UT82_CAPTE</name>
<evidence type="ECO:0000256" key="5">
    <source>
        <dbReference type="PROSITE-ProRule" id="PRU01371"/>
    </source>
</evidence>
<feature type="domain" description="C2HC/C3H-type" evidence="7">
    <location>
        <begin position="13"/>
        <end position="42"/>
    </location>
</feature>
<dbReference type="HOGENOM" id="CLU_855170_0_0_1"/>
<dbReference type="InterPro" id="IPR049899">
    <property type="entry name" value="Znf_C2HC_C3H"/>
</dbReference>
<evidence type="ECO:0000256" key="3">
    <source>
        <dbReference type="ARBA" id="ARBA00022771"/>
    </source>
</evidence>
<dbReference type="OMA" id="ARHEQIC"/>
<feature type="region of interest" description="Disordered" evidence="6">
    <location>
        <begin position="146"/>
        <end position="323"/>
    </location>
</feature>
<dbReference type="PROSITE" id="PS52027">
    <property type="entry name" value="ZF_C2HC_C3H"/>
    <property type="match status" value="2"/>
</dbReference>
<evidence type="ECO:0000313" key="10">
    <source>
        <dbReference type="Proteomes" id="UP000014760"/>
    </source>
</evidence>
<keyword evidence="10" id="KW-1185">Reference proteome</keyword>
<feature type="region of interest" description="Disordered" evidence="6">
    <location>
        <begin position="35"/>
        <end position="119"/>
    </location>
</feature>
<accession>R7UT82</accession>
<feature type="compositionally biased region" description="Pro residues" evidence="6">
    <location>
        <begin position="107"/>
        <end position="116"/>
    </location>
</feature>
<keyword evidence="2" id="KW-0677">Repeat</keyword>
<feature type="compositionally biased region" description="Polar residues" evidence="6">
    <location>
        <begin position="257"/>
        <end position="290"/>
    </location>
</feature>
<organism evidence="8">
    <name type="scientific">Capitella teleta</name>
    <name type="common">Polychaete worm</name>
    <dbReference type="NCBI Taxonomy" id="283909"/>
    <lineage>
        <taxon>Eukaryota</taxon>
        <taxon>Metazoa</taxon>
        <taxon>Spiralia</taxon>
        <taxon>Lophotrochozoa</taxon>
        <taxon>Annelida</taxon>
        <taxon>Polychaeta</taxon>
        <taxon>Sedentaria</taxon>
        <taxon>Scolecida</taxon>
        <taxon>Capitellidae</taxon>
        <taxon>Capitella</taxon>
    </lineage>
</organism>
<gene>
    <name evidence="8" type="ORF">CAPTEDRAFT_168488</name>
</gene>
<reference evidence="8 10" key="2">
    <citation type="journal article" date="2013" name="Nature">
        <title>Insights into bilaterian evolution from three spiralian genomes.</title>
        <authorList>
            <person name="Simakov O."/>
            <person name="Marletaz F."/>
            <person name="Cho S.J."/>
            <person name="Edsinger-Gonzales E."/>
            <person name="Havlak P."/>
            <person name="Hellsten U."/>
            <person name="Kuo D.H."/>
            <person name="Larsson T."/>
            <person name="Lv J."/>
            <person name="Arendt D."/>
            <person name="Savage R."/>
            <person name="Osoegawa K."/>
            <person name="de Jong P."/>
            <person name="Grimwood J."/>
            <person name="Chapman J.A."/>
            <person name="Shapiro H."/>
            <person name="Aerts A."/>
            <person name="Otillar R.P."/>
            <person name="Terry A.Y."/>
            <person name="Boore J.L."/>
            <person name="Grigoriev I.V."/>
            <person name="Lindberg D.R."/>
            <person name="Seaver E.C."/>
            <person name="Weisblat D.A."/>
            <person name="Putnam N.H."/>
            <person name="Rokhsar D.S."/>
        </authorList>
    </citation>
    <scope>NUCLEOTIDE SEQUENCE</scope>
    <source>
        <strain evidence="8 10">I ESC-2004</strain>
    </source>
</reference>
<dbReference type="GO" id="GO:0008270">
    <property type="term" value="F:zinc ion binding"/>
    <property type="evidence" value="ECO:0007669"/>
    <property type="project" value="UniProtKB-KW"/>
</dbReference>
<dbReference type="PANTHER" id="PTHR13555">
    <property type="entry name" value="C2H2 ZINC FINGER CGI-62-RELATED"/>
    <property type="match status" value="1"/>
</dbReference>
<feature type="compositionally biased region" description="Low complexity" evidence="6">
    <location>
        <begin position="233"/>
        <end position="249"/>
    </location>
</feature>
<sequence length="358" mass="38239">MEYDAFSSTNSQQLIPCNNCGRNFNPEALQRHAPICSKAKSKPRRVFDSSKQRLEGTEAAPLKGRARQRQAPAPQPKKSNWREQHEDFINAIRSAKGVQKAIDSGGPLPPPPPPSRNPDYISCQYCDRRFNAKAAERHIPFCAEQHSRLPNKKQPDATALRRAGARQEYKAPKPKSRSGGGGPGTYSYPAANSGPSGIRTMKYATSSSGGAAPPKGQGSSQKQAGLYPGFKGMNGSHGNNGSSESPGSGRALRTGRTAETYSEARQLSAKQRGSATTATSRFPNDRMTNSEQEDPRLTTIGNSYGGTGNSQGSLSRGSSGRAGSGGGLAKFCHECGTKFPVPNARFCVECGCKRPTMT</sequence>
<dbReference type="Pfam" id="PF13913">
    <property type="entry name" value="zf-C2HC_2"/>
    <property type="match status" value="2"/>
</dbReference>
<dbReference type="InterPro" id="IPR026319">
    <property type="entry name" value="ZC2HC1A/B-like"/>
</dbReference>
<dbReference type="Proteomes" id="UP000014760">
    <property type="component" value="Unassembled WGS sequence"/>
</dbReference>
<evidence type="ECO:0000313" key="8">
    <source>
        <dbReference type="EMBL" id="ELU07117.1"/>
    </source>
</evidence>
<dbReference type="Gene3D" id="3.30.160.60">
    <property type="entry name" value="Classic Zinc Finger"/>
    <property type="match status" value="1"/>
</dbReference>
<evidence type="ECO:0000256" key="1">
    <source>
        <dbReference type="ARBA" id="ARBA00022723"/>
    </source>
</evidence>
<proteinExistence type="predicted"/>
<keyword evidence="4" id="KW-0862">Zinc</keyword>
<dbReference type="PANTHER" id="PTHR13555:SF5">
    <property type="entry name" value="ZINC-FINGER OF A C2HC-TYPE"/>
    <property type="match status" value="1"/>
</dbReference>
<evidence type="ECO:0000259" key="7">
    <source>
        <dbReference type="PROSITE" id="PS52027"/>
    </source>
</evidence>
<evidence type="ECO:0000256" key="4">
    <source>
        <dbReference type="ARBA" id="ARBA00022833"/>
    </source>
</evidence>
<protein>
    <recommendedName>
        <fullName evidence="7">C2HC/C3H-type domain-containing protein</fullName>
    </recommendedName>
</protein>
<keyword evidence="1" id="KW-0479">Metal-binding</keyword>
<feature type="compositionally biased region" description="Basic and acidic residues" evidence="6">
    <location>
        <begin position="45"/>
        <end position="56"/>
    </location>
</feature>
<dbReference type="EnsemblMetazoa" id="CapteT168488">
    <property type="protein sequence ID" value="CapteP168488"/>
    <property type="gene ID" value="CapteG168488"/>
</dbReference>